<keyword evidence="1" id="KW-0812">Transmembrane</keyword>
<dbReference type="Proteomes" id="UP000647133">
    <property type="component" value="Unassembled WGS sequence"/>
</dbReference>
<organism evidence="2 3">
    <name type="scientific">Echinicola arenosa</name>
    <dbReference type="NCBI Taxonomy" id="2774144"/>
    <lineage>
        <taxon>Bacteria</taxon>
        <taxon>Pseudomonadati</taxon>
        <taxon>Bacteroidota</taxon>
        <taxon>Cytophagia</taxon>
        <taxon>Cytophagales</taxon>
        <taxon>Cyclobacteriaceae</taxon>
        <taxon>Echinicola</taxon>
    </lineage>
</organism>
<dbReference type="RefSeq" id="WP_192009703.1">
    <property type="nucleotide sequence ID" value="NZ_JACYTQ010000002.1"/>
</dbReference>
<sequence>MKRIKKFGVIQTAKVAGLIYAIVSAIFLVPFGLFSMMFSFADFPIAGMGLGGFFFIMMPIFYGLIGFITVAIGCLIYNLISDKIGGIEVEVEDSPAPYTYGQNIQETTE</sequence>
<evidence type="ECO:0008006" key="4">
    <source>
        <dbReference type="Google" id="ProtNLM"/>
    </source>
</evidence>
<keyword evidence="1" id="KW-1133">Transmembrane helix</keyword>
<evidence type="ECO:0000256" key="1">
    <source>
        <dbReference type="SAM" id="Phobius"/>
    </source>
</evidence>
<evidence type="ECO:0000313" key="3">
    <source>
        <dbReference type="Proteomes" id="UP000647133"/>
    </source>
</evidence>
<accession>A0ABR9AMK6</accession>
<reference evidence="2 3" key="1">
    <citation type="submission" date="2020-09" db="EMBL/GenBank/DDBJ databases">
        <title>Echinicola sp. CAU 1574 isolated from sand of Sido Beach.</title>
        <authorList>
            <person name="Kim W."/>
        </authorList>
    </citation>
    <scope>NUCLEOTIDE SEQUENCE [LARGE SCALE GENOMIC DNA]</scope>
    <source>
        <strain evidence="2 3">CAU 1574</strain>
    </source>
</reference>
<feature type="transmembrane region" description="Helical" evidence="1">
    <location>
        <begin position="53"/>
        <end position="77"/>
    </location>
</feature>
<feature type="transmembrane region" description="Helical" evidence="1">
    <location>
        <begin position="12"/>
        <end position="33"/>
    </location>
</feature>
<comment type="caution">
    <text evidence="2">The sequence shown here is derived from an EMBL/GenBank/DDBJ whole genome shotgun (WGS) entry which is preliminary data.</text>
</comment>
<keyword evidence="3" id="KW-1185">Reference proteome</keyword>
<evidence type="ECO:0000313" key="2">
    <source>
        <dbReference type="EMBL" id="MBD8488854.1"/>
    </source>
</evidence>
<dbReference type="EMBL" id="JACYTQ010000002">
    <property type="protein sequence ID" value="MBD8488854.1"/>
    <property type="molecule type" value="Genomic_DNA"/>
</dbReference>
<gene>
    <name evidence="2" type="ORF">IFO69_08870</name>
</gene>
<protein>
    <recommendedName>
        <fullName evidence="4">DUF3566 domain-containing protein</fullName>
    </recommendedName>
</protein>
<keyword evidence="1" id="KW-0472">Membrane</keyword>
<proteinExistence type="predicted"/>
<name>A0ABR9AMK6_9BACT</name>